<dbReference type="PANTHER" id="PTHR10584">
    <property type="entry name" value="SUGAR KINASE"/>
    <property type="match status" value="1"/>
</dbReference>
<dbReference type="SUPFAM" id="SSF53613">
    <property type="entry name" value="Ribokinase-like"/>
    <property type="match status" value="1"/>
</dbReference>
<gene>
    <name evidence="4" type="ORF">ABR54_01790</name>
</gene>
<evidence type="ECO:0000256" key="1">
    <source>
        <dbReference type="ARBA" id="ARBA00022679"/>
    </source>
</evidence>
<dbReference type="InterPro" id="IPR011611">
    <property type="entry name" value="PfkB_dom"/>
</dbReference>
<accession>A0A0R2PMI0</accession>
<evidence type="ECO:0000256" key="2">
    <source>
        <dbReference type="ARBA" id="ARBA00022777"/>
    </source>
</evidence>
<feature type="domain" description="Carbohydrate kinase PfkB" evidence="3">
    <location>
        <begin position="194"/>
        <end position="268"/>
    </location>
</feature>
<evidence type="ECO:0000313" key="4">
    <source>
        <dbReference type="EMBL" id="KRO36266.1"/>
    </source>
</evidence>
<dbReference type="PANTHER" id="PTHR10584:SF166">
    <property type="entry name" value="RIBOKINASE"/>
    <property type="match status" value="1"/>
</dbReference>
<organism evidence="4 5">
    <name type="scientific">Actinobacteria bacterium BACL15 MAG-120619-bin91</name>
    <dbReference type="NCBI Taxonomy" id="1655562"/>
    <lineage>
        <taxon>Bacteria</taxon>
        <taxon>Bacillati</taxon>
        <taxon>Actinomycetota</taxon>
        <taxon>Actinomycetes</taxon>
        <taxon>Actinomycetes incertae sedis</taxon>
        <taxon>ac1 cluster</taxon>
    </lineage>
</organism>
<protein>
    <recommendedName>
        <fullName evidence="3">Carbohydrate kinase PfkB domain-containing protein</fullName>
    </recommendedName>
</protein>
<comment type="caution">
    <text evidence="4">The sequence shown here is derived from an EMBL/GenBank/DDBJ whole genome shotgun (WGS) entry which is preliminary data.</text>
</comment>
<dbReference type="Gene3D" id="3.40.1190.20">
    <property type="match status" value="1"/>
</dbReference>
<reference evidence="4 5" key="1">
    <citation type="submission" date="2015-10" db="EMBL/GenBank/DDBJ databases">
        <title>Metagenome-Assembled Genomes uncover a global brackish microbiome.</title>
        <authorList>
            <person name="Hugerth L.W."/>
            <person name="Larsson J."/>
            <person name="Alneberg J."/>
            <person name="Lindh M.V."/>
            <person name="Legrand C."/>
            <person name="Pinhassi J."/>
            <person name="Andersson A.F."/>
        </authorList>
    </citation>
    <scope>NUCLEOTIDE SEQUENCE [LARGE SCALE GENOMIC DNA]</scope>
    <source>
        <strain evidence="4">BACL15 MAG-120619-bin91</strain>
    </source>
</reference>
<keyword evidence="1" id="KW-0808">Transferase</keyword>
<dbReference type="Pfam" id="PF00294">
    <property type="entry name" value="PfkB"/>
    <property type="match status" value="2"/>
</dbReference>
<proteinExistence type="predicted"/>
<dbReference type="GO" id="GO:0016301">
    <property type="term" value="F:kinase activity"/>
    <property type="evidence" value="ECO:0007669"/>
    <property type="project" value="UniProtKB-KW"/>
</dbReference>
<evidence type="ECO:0000259" key="3">
    <source>
        <dbReference type="Pfam" id="PF00294"/>
    </source>
</evidence>
<feature type="domain" description="Carbohydrate kinase PfkB" evidence="3">
    <location>
        <begin position="5"/>
        <end position="109"/>
    </location>
</feature>
<dbReference type="Proteomes" id="UP000053274">
    <property type="component" value="Unassembled WGS sequence"/>
</dbReference>
<keyword evidence="2" id="KW-0418">Kinase</keyword>
<evidence type="ECO:0000313" key="5">
    <source>
        <dbReference type="Proteomes" id="UP000053274"/>
    </source>
</evidence>
<dbReference type="InterPro" id="IPR029056">
    <property type="entry name" value="Ribokinase-like"/>
</dbReference>
<sequence>MVKRVWVQGPIAIDTVVYLEKFPTPGTFMNSTKTVERTGGTSANVALGLSTTKVETNFVGYLGDDENGKKLRKVLEESQIRKSIITEIDGPTSHALILVDDKAERTIISMTTPYLRELRMDNVPFSEPDIVAFILWREEFIGDLQRAEKSGCLTVVGAAALVDANVLHANLVLGSISDSPSGINPEDHLDRFDEIVLTDGLNGAHYFSKQKKLHQSAFSVQAVDVTGAGDAFICGYLTGLANQLDPDTCLLLASQWAASSVQVNSSIPPAFELVRKEWGIELPL</sequence>
<dbReference type="EMBL" id="LIAM01000018">
    <property type="protein sequence ID" value="KRO36266.1"/>
    <property type="molecule type" value="Genomic_DNA"/>
</dbReference>
<name>A0A0R2PMI0_9ACTN</name>
<dbReference type="AlphaFoldDB" id="A0A0R2PMI0"/>